<protein>
    <submittedName>
        <fullName evidence="3">Oxidoreductase-like protein</fullName>
    </submittedName>
</protein>
<evidence type="ECO:0000313" key="3">
    <source>
        <dbReference type="EMBL" id="GAK53495.1"/>
    </source>
</evidence>
<dbReference type="PANTHER" id="PTHR43818">
    <property type="entry name" value="BCDNA.GH03377"/>
    <property type="match status" value="1"/>
</dbReference>
<evidence type="ECO:0000313" key="4">
    <source>
        <dbReference type="Proteomes" id="UP000030700"/>
    </source>
</evidence>
<evidence type="ECO:0000256" key="1">
    <source>
        <dbReference type="ARBA" id="ARBA00023002"/>
    </source>
</evidence>
<dbReference type="SUPFAM" id="SSF55347">
    <property type="entry name" value="Glyceraldehyde-3-phosphate dehydrogenase-like, C-terminal domain"/>
    <property type="match status" value="1"/>
</dbReference>
<keyword evidence="1" id="KW-0560">Oxidoreductase</keyword>
<accession>A0A0S6W146</accession>
<dbReference type="Gene3D" id="3.40.50.720">
    <property type="entry name" value="NAD(P)-binding Rossmann-like Domain"/>
    <property type="match status" value="1"/>
</dbReference>
<dbReference type="SUPFAM" id="SSF51735">
    <property type="entry name" value="NAD(P)-binding Rossmann-fold domains"/>
    <property type="match status" value="1"/>
</dbReference>
<gene>
    <name evidence="3" type="ORF">U14_04760</name>
</gene>
<dbReference type="InterPro" id="IPR050463">
    <property type="entry name" value="Gfo/Idh/MocA_oxidrdct_glycsds"/>
</dbReference>
<dbReference type="InterPro" id="IPR000683">
    <property type="entry name" value="Gfo/Idh/MocA-like_OxRdtase_N"/>
</dbReference>
<dbReference type="EMBL" id="DF820459">
    <property type="protein sequence ID" value="GAK53495.1"/>
    <property type="molecule type" value="Genomic_DNA"/>
</dbReference>
<dbReference type="InterPro" id="IPR036291">
    <property type="entry name" value="NAD(P)-bd_dom_sf"/>
</dbReference>
<proteinExistence type="predicted"/>
<dbReference type="STRING" id="1499966.U14_04760"/>
<name>A0A0S6W146_9BACT</name>
<dbReference type="Proteomes" id="UP000030700">
    <property type="component" value="Unassembled WGS sequence"/>
</dbReference>
<evidence type="ECO:0000259" key="2">
    <source>
        <dbReference type="Pfam" id="PF01408"/>
    </source>
</evidence>
<dbReference type="GO" id="GO:0016491">
    <property type="term" value="F:oxidoreductase activity"/>
    <property type="evidence" value="ECO:0007669"/>
    <property type="project" value="UniProtKB-KW"/>
</dbReference>
<feature type="domain" description="Gfo/Idh/MocA-like oxidoreductase N-terminal" evidence="2">
    <location>
        <begin position="4"/>
        <end position="116"/>
    </location>
</feature>
<reference evidence="3" key="1">
    <citation type="journal article" date="2015" name="PeerJ">
        <title>First genomic representation of candidate bacterial phylum KSB3 points to enhanced environmental sensing as a trigger of wastewater bulking.</title>
        <authorList>
            <person name="Sekiguchi Y."/>
            <person name="Ohashi A."/>
            <person name="Parks D.H."/>
            <person name="Yamauchi T."/>
            <person name="Tyson G.W."/>
            <person name="Hugenholtz P."/>
        </authorList>
    </citation>
    <scope>NUCLEOTIDE SEQUENCE [LARGE SCALE GENOMIC DNA]</scope>
</reference>
<dbReference type="GO" id="GO:0000166">
    <property type="term" value="F:nucleotide binding"/>
    <property type="evidence" value="ECO:0007669"/>
    <property type="project" value="InterPro"/>
</dbReference>
<dbReference type="AlphaFoldDB" id="A0A0S6W146"/>
<sequence length="370" mass="40404">MDLQAVVIGAGWAGEGHTKALQACGVDVVAICARQQEVVQQVAARLNVPQASTDWRQTLADAQPDIVTLATPAALRLEVVEQAVRQGCHLLSEKPLATTAAEAERLYALVSQAEVKHAYAATQRYDPGVAWISELLAQQTIGALRGIDVISVLPMFKAFTPYGWVDSLASGGGVLNNLFPHLFGMLETMLNGKLLTAVGGTQHARTHAPVMPELHDFRKQFNVTLTPEEAAHGEWRSCDLDTAAWALCQFKSALSASSPPIQVFIRFDVTAPTPAPNNGWYFYGDQGMLIGQGMFALTVSHLHNGQVEALPVPQRLITELPQGGDDVQQKWTALMREFVADIRNEPHAPYLTFYDGWRYQVAIDAIRRGN</sequence>
<dbReference type="PANTHER" id="PTHR43818:SF11">
    <property type="entry name" value="BCDNA.GH03377"/>
    <property type="match status" value="1"/>
</dbReference>
<dbReference type="Gene3D" id="3.30.360.10">
    <property type="entry name" value="Dihydrodipicolinate Reductase, domain 2"/>
    <property type="match status" value="1"/>
</dbReference>
<keyword evidence="4" id="KW-1185">Reference proteome</keyword>
<organism evidence="3">
    <name type="scientific">Candidatus Moduliflexus flocculans</name>
    <dbReference type="NCBI Taxonomy" id="1499966"/>
    <lineage>
        <taxon>Bacteria</taxon>
        <taxon>Candidatus Moduliflexota</taxon>
        <taxon>Candidatus Moduliflexia</taxon>
        <taxon>Candidatus Moduliflexales</taxon>
        <taxon>Candidatus Moduliflexaceae</taxon>
    </lineage>
</organism>
<dbReference type="Pfam" id="PF01408">
    <property type="entry name" value="GFO_IDH_MocA"/>
    <property type="match status" value="1"/>
</dbReference>
<dbReference type="HOGENOM" id="CLU_729294_0_0_0"/>